<feature type="chain" id="PRO_5012703261" evidence="2">
    <location>
        <begin position="24"/>
        <end position="565"/>
    </location>
</feature>
<dbReference type="AlphaFoldDB" id="A0A1M6URX3"/>
<dbReference type="EMBL" id="FRAM01000006">
    <property type="protein sequence ID" value="SHK71856.1"/>
    <property type="molecule type" value="Genomic_DNA"/>
</dbReference>
<feature type="signal peptide" evidence="2">
    <location>
        <begin position="1"/>
        <end position="23"/>
    </location>
</feature>
<dbReference type="RefSeq" id="WP_073000492.1">
    <property type="nucleotide sequence ID" value="NZ_FRAM01000006.1"/>
</dbReference>
<dbReference type="GO" id="GO:0003700">
    <property type="term" value="F:DNA-binding transcription factor activity"/>
    <property type="evidence" value="ECO:0007669"/>
    <property type="project" value="InterPro"/>
</dbReference>
<protein>
    <submittedName>
        <fullName evidence="4">Helix-turn-helix domain-containing protein</fullName>
    </submittedName>
</protein>
<dbReference type="InterPro" id="IPR011990">
    <property type="entry name" value="TPR-like_helical_dom_sf"/>
</dbReference>
<organism evidence="4 5">
    <name type="scientific">Epilithonimonas mollis</name>
    <dbReference type="NCBI Taxonomy" id="216903"/>
    <lineage>
        <taxon>Bacteria</taxon>
        <taxon>Pseudomonadati</taxon>
        <taxon>Bacteroidota</taxon>
        <taxon>Flavobacteriia</taxon>
        <taxon>Flavobacteriales</taxon>
        <taxon>Weeksellaceae</taxon>
        <taxon>Chryseobacterium group</taxon>
        <taxon>Epilithonimonas</taxon>
    </lineage>
</organism>
<dbReference type="STRING" id="216903.SAMN05444371_3439"/>
<dbReference type="PROSITE" id="PS01124">
    <property type="entry name" value="HTH_ARAC_FAMILY_2"/>
    <property type="match status" value="1"/>
</dbReference>
<dbReference type="SUPFAM" id="SSF48452">
    <property type="entry name" value="TPR-like"/>
    <property type="match status" value="1"/>
</dbReference>
<dbReference type="Proteomes" id="UP000184498">
    <property type="component" value="Unassembled WGS sequence"/>
</dbReference>
<keyword evidence="1" id="KW-0472">Membrane</keyword>
<keyword evidence="1" id="KW-0812">Transmembrane</keyword>
<reference evidence="5" key="1">
    <citation type="submission" date="2016-11" db="EMBL/GenBank/DDBJ databases">
        <authorList>
            <person name="Varghese N."/>
            <person name="Submissions S."/>
        </authorList>
    </citation>
    <scope>NUCLEOTIDE SEQUENCE [LARGE SCALE GENOMIC DNA]</scope>
    <source>
        <strain evidence="5">DSM 18016</strain>
    </source>
</reference>
<name>A0A1M6URX3_9FLAO</name>
<evidence type="ECO:0000313" key="4">
    <source>
        <dbReference type="EMBL" id="SHK71856.1"/>
    </source>
</evidence>
<dbReference type="OrthoDB" id="5295174at2"/>
<evidence type="ECO:0000256" key="1">
    <source>
        <dbReference type="SAM" id="Phobius"/>
    </source>
</evidence>
<feature type="transmembrane region" description="Helical" evidence="1">
    <location>
        <begin position="384"/>
        <end position="406"/>
    </location>
</feature>
<dbReference type="Gene3D" id="1.10.10.60">
    <property type="entry name" value="Homeodomain-like"/>
    <property type="match status" value="2"/>
</dbReference>
<evidence type="ECO:0000259" key="3">
    <source>
        <dbReference type="PROSITE" id="PS01124"/>
    </source>
</evidence>
<dbReference type="InterPro" id="IPR018060">
    <property type="entry name" value="HTH_AraC"/>
</dbReference>
<dbReference type="SMART" id="SM00342">
    <property type="entry name" value="HTH_ARAC"/>
    <property type="match status" value="1"/>
</dbReference>
<proteinExistence type="predicted"/>
<gene>
    <name evidence="4" type="ORF">SAMN05444371_3439</name>
</gene>
<keyword evidence="5" id="KW-1185">Reference proteome</keyword>
<evidence type="ECO:0000256" key="2">
    <source>
        <dbReference type="SAM" id="SignalP"/>
    </source>
</evidence>
<dbReference type="GO" id="GO:0043565">
    <property type="term" value="F:sequence-specific DNA binding"/>
    <property type="evidence" value="ECO:0007669"/>
    <property type="project" value="InterPro"/>
</dbReference>
<sequence>MKKFKKQFIVLVLLLFIRLSSQQIDGPSFDDIRSQYQNLPKNDIRALPYVSDYIRKAKKAADFKALTQGYRDAVLYIPDEKMKLVYSDSMIYAAEKSRDNSLLTLAYLGKGIIYYFNYKKFEPALDQYLKAYDYSKKTEDLYLKYKVIYHLGVVKSYLGYYQDAAKHFSNCLSFFEKESQKRKHQNEIYNYKRGYYNSLHQIIICYRNLNRQHLSDSLLTLGIEKINRESEFSLERSYLLKCRGISGFKNRNYRSAVIDFETALPELEKKDFSYASVVYFYLGQCLMVTDERKGVEKLQKVDSVFRKHGFILPELRQNFEILINYYRKKADIGKELYYTNQLLKVDKALAKDFTYLSSRIHKEYDTKDLLEKKEFLKRKSTLRLYLLIVISLLAIILIMFLTWRYYRERNIRLRYERLQERLLGHSECPEIKDKAEEAKKITALSPELIRELSEKIRKFEASRGFTKTGLTQHDLASQLGTNYKYLSIYINEIKGVNFKNYLNRLRIDYITELLNNDRKYLNYTTEALAEECGVATRQSFSDLFQEINGIRPQDYIRQRKQEIRK</sequence>
<accession>A0A1M6URX3</accession>
<feature type="domain" description="HTH araC/xylS-type" evidence="3">
    <location>
        <begin position="454"/>
        <end position="558"/>
    </location>
</feature>
<keyword evidence="2" id="KW-0732">Signal</keyword>
<dbReference type="Gene3D" id="1.25.40.10">
    <property type="entry name" value="Tetratricopeptide repeat domain"/>
    <property type="match status" value="1"/>
</dbReference>
<keyword evidence="1" id="KW-1133">Transmembrane helix</keyword>
<evidence type="ECO:0000313" key="5">
    <source>
        <dbReference type="Proteomes" id="UP000184498"/>
    </source>
</evidence>